<keyword evidence="2" id="KW-1185">Reference proteome</keyword>
<evidence type="ECO:0000313" key="2">
    <source>
        <dbReference type="Proteomes" id="UP000642571"/>
    </source>
</evidence>
<organism evidence="1 2">
    <name type="scientific">Pontibacillus salipaludis</name>
    <dbReference type="NCBI Taxonomy" id="1697394"/>
    <lineage>
        <taxon>Bacteria</taxon>
        <taxon>Bacillati</taxon>
        <taxon>Bacillota</taxon>
        <taxon>Bacilli</taxon>
        <taxon>Bacillales</taxon>
        <taxon>Bacillaceae</taxon>
        <taxon>Pontibacillus</taxon>
    </lineage>
</organism>
<dbReference type="Proteomes" id="UP000642571">
    <property type="component" value="Unassembled WGS sequence"/>
</dbReference>
<evidence type="ECO:0000313" key="1">
    <source>
        <dbReference type="EMBL" id="GGD07914.1"/>
    </source>
</evidence>
<proteinExistence type="predicted"/>
<dbReference type="EMBL" id="BMIN01000004">
    <property type="protein sequence ID" value="GGD07914.1"/>
    <property type="molecule type" value="Genomic_DNA"/>
</dbReference>
<gene>
    <name evidence="1" type="ORF">GCM10011389_14330</name>
</gene>
<reference evidence="2" key="1">
    <citation type="journal article" date="2019" name="Int. J. Syst. Evol. Microbiol.">
        <title>The Global Catalogue of Microorganisms (GCM) 10K type strain sequencing project: providing services to taxonomists for standard genome sequencing and annotation.</title>
        <authorList>
            <consortium name="The Broad Institute Genomics Platform"/>
            <consortium name="The Broad Institute Genome Sequencing Center for Infectious Disease"/>
            <person name="Wu L."/>
            <person name="Ma J."/>
        </authorList>
    </citation>
    <scope>NUCLEOTIDE SEQUENCE [LARGE SCALE GENOMIC DNA]</scope>
    <source>
        <strain evidence="2">CGMCC 1.15353</strain>
    </source>
</reference>
<accession>A0ABQ1Q050</accession>
<protein>
    <submittedName>
        <fullName evidence="1">Uncharacterized protein</fullName>
    </submittedName>
</protein>
<sequence length="44" mass="4679">MKARAGLGTTRFPAGSWEASSFASALCGVSPRFKVQEWCLGPYG</sequence>
<comment type="caution">
    <text evidence="1">The sequence shown here is derived from an EMBL/GenBank/DDBJ whole genome shotgun (WGS) entry which is preliminary data.</text>
</comment>
<name>A0ABQ1Q050_9BACI</name>